<evidence type="ECO:0000313" key="3">
    <source>
        <dbReference type="EMBL" id="CAI0476089.1"/>
    </source>
</evidence>
<dbReference type="Proteomes" id="UP001154282">
    <property type="component" value="Unassembled WGS sequence"/>
</dbReference>
<feature type="region of interest" description="Disordered" evidence="1">
    <location>
        <begin position="53"/>
        <end position="145"/>
    </location>
</feature>
<name>A0AAV0PZA6_9ROSI</name>
<dbReference type="EMBL" id="CAMGYJ010000009">
    <property type="protein sequence ID" value="CAI0476089.1"/>
    <property type="molecule type" value="Genomic_DNA"/>
</dbReference>
<accession>A0AAV0PZA6</accession>
<gene>
    <name evidence="3" type="ORF">LITE_LOCUS40642</name>
</gene>
<proteinExistence type="predicted"/>
<evidence type="ECO:0000256" key="1">
    <source>
        <dbReference type="SAM" id="MobiDB-lite"/>
    </source>
</evidence>
<keyword evidence="2" id="KW-0812">Transmembrane</keyword>
<feature type="compositionally biased region" description="Low complexity" evidence="1">
    <location>
        <begin position="71"/>
        <end position="92"/>
    </location>
</feature>
<feature type="non-terminal residue" evidence="3">
    <location>
        <position position="145"/>
    </location>
</feature>
<keyword evidence="4" id="KW-1185">Reference proteome</keyword>
<feature type="transmembrane region" description="Helical" evidence="2">
    <location>
        <begin position="29"/>
        <end position="48"/>
    </location>
</feature>
<evidence type="ECO:0000256" key="2">
    <source>
        <dbReference type="SAM" id="Phobius"/>
    </source>
</evidence>
<sequence length="145" mass="15281">MADQAHRAHNSKIKNCSPLSPNSVPLSVALPHFNFPSLSLLLSLTFLLSRNRRRTKLSGGEGPAVRRRASEAASGAASEVAASGTAASSCGGERTGGDRSEISAATKGGISAGFGLRDKTNVKRHRRNPPPSPPPRPEEDEEEED</sequence>
<reference evidence="3" key="1">
    <citation type="submission" date="2022-08" db="EMBL/GenBank/DDBJ databases">
        <authorList>
            <person name="Gutierrez-Valencia J."/>
        </authorList>
    </citation>
    <scope>NUCLEOTIDE SEQUENCE</scope>
</reference>
<comment type="caution">
    <text evidence="3">The sequence shown here is derived from an EMBL/GenBank/DDBJ whole genome shotgun (WGS) entry which is preliminary data.</text>
</comment>
<dbReference type="AlphaFoldDB" id="A0AAV0PZA6"/>
<protein>
    <submittedName>
        <fullName evidence="3">Uncharacterized protein</fullName>
    </submittedName>
</protein>
<organism evidence="3 4">
    <name type="scientific">Linum tenue</name>
    <dbReference type="NCBI Taxonomy" id="586396"/>
    <lineage>
        <taxon>Eukaryota</taxon>
        <taxon>Viridiplantae</taxon>
        <taxon>Streptophyta</taxon>
        <taxon>Embryophyta</taxon>
        <taxon>Tracheophyta</taxon>
        <taxon>Spermatophyta</taxon>
        <taxon>Magnoliopsida</taxon>
        <taxon>eudicotyledons</taxon>
        <taxon>Gunneridae</taxon>
        <taxon>Pentapetalae</taxon>
        <taxon>rosids</taxon>
        <taxon>fabids</taxon>
        <taxon>Malpighiales</taxon>
        <taxon>Linaceae</taxon>
        <taxon>Linum</taxon>
    </lineage>
</organism>
<keyword evidence="2" id="KW-0472">Membrane</keyword>
<keyword evidence="2" id="KW-1133">Transmembrane helix</keyword>
<evidence type="ECO:0000313" key="4">
    <source>
        <dbReference type="Proteomes" id="UP001154282"/>
    </source>
</evidence>